<evidence type="ECO:0000313" key="7">
    <source>
        <dbReference type="Proteomes" id="UP000005713"/>
    </source>
</evidence>
<dbReference type="GO" id="GO:0016614">
    <property type="term" value="F:oxidoreductase activity, acting on CH-OH group of donors"/>
    <property type="evidence" value="ECO:0007669"/>
    <property type="project" value="InterPro"/>
</dbReference>
<organism evidence="6 7">
    <name type="scientific">Sagittula stellata (strain ATCC 700073 / DSM 11524 / E-37)</name>
    <dbReference type="NCBI Taxonomy" id="388399"/>
    <lineage>
        <taxon>Bacteria</taxon>
        <taxon>Pseudomonadati</taxon>
        <taxon>Pseudomonadota</taxon>
        <taxon>Alphaproteobacteria</taxon>
        <taxon>Rhodobacterales</taxon>
        <taxon>Roseobacteraceae</taxon>
        <taxon>Sagittula</taxon>
    </lineage>
</organism>
<dbReference type="Pfam" id="PF05199">
    <property type="entry name" value="GMC_oxred_C"/>
    <property type="match status" value="1"/>
</dbReference>
<dbReference type="PROSITE" id="PS00624">
    <property type="entry name" value="GMC_OXRED_2"/>
    <property type="match status" value="1"/>
</dbReference>
<dbReference type="InterPro" id="IPR007867">
    <property type="entry name" value="GMC_OxRtase_C"/>
</dbReference>
<dbReference type="Proteomes" id="UP000005713">
    <property type="component" value="Unassembled WGS sequence"/>
</dbReference>
<evidence type="ECO:0000256" key="4">
    <source>
        <dbReference type="ARBA" id="ARBA00022827"/>
    </source>
</evidence>
<dbReference type="PANTHER" id="PTHR11552">
    <property type="entry name" value="GLUCOSE-METHANOL-CHOLINE GMC OXIDOREDUCTASE"/>
    <property type="match status" value="1"/>
</dbReference>
<keyword evidence="3" id="KW-0285">Flavoprotein</keyword>
<dbReference type="SUPFAM" id="SSF51905">
    <property type="entry name" value="FAD/NAD(P)-binding domain"/>
    <property type="match status" value="1"/>
</dbReference>
<dbReference type="PIRSF" id="PIRSF000137">
    <property type="entry name" value="Alcohol_oxidase"/>
    <property type="match status" value="1"/>
</dbReference>
<sequence>MSQGEAHHDCDVLVVGAGSAGCAVAGRLSEDPSCKVILVEAGTSDRVGLSRVPAAVVRTIGNPRHDWRLQTEPDPTRDNRADVLPRGRMLGGSSAINGMIHIRGSAADYDAWAALGNPGWSWTDVQPLFRRLEARAGQGNQSAGELGPQPVSGLGYRYPFTEPFLQACAAEGIETVEGFVSGARAGMALADASIRRGLRVSSYDAYIRPNLKRGNLQVIDGAHATALRFDGRRVTGLDMMRHGQPERISARQGVVLCLGSIATPQLLMLSGIGPAHVLKELGIEVRADRKEVGANLRDHAGFRLRLEIEGFTANQQARGARAAYHLLQWALGGGAGPVGTVSAQAVGFARSQPGLAQPDLQLTLFPYANDVGPTGRAVLPNRALMSIGVNINHPESRGQIGLHSADPLTPPKIDFRLMDDPADVQSLLNGLDLARRISAQPPFADLVLDRGACPPDGSDREADLAWLRETTRSFMHPVGTCRMGSDPDAIVSPDLELAGCDRLWVADASIFPRHTMGNINATVQMIGEKAADLVRSRLSASAG</sequence>
<proteinExistence type="inferred from homology"/>
<dbReference type="EMBL" id="AAYA01000007">
    <property type="protein sequence ID" value="EBA07795.1"/>
    <property type="molecule type" value="Genomic_DNA"/>
</dbReference>
<comment type="caution">
    <text evidence="6">The sequence shown here is derived from an EMBL/GenBank/DDBJ whole genome shotgun (WGS) entry which is preliminary data.</text>
</comment>
<reference evidence="6 7" key="1">
    <citation type="submission" date="2006-06" db="EMBL/GenBank/DDBJ databases">
        <authorList>
            <person name="Moran M.A."/>
            <person name="Ferriera S."/>
            <person name="Johnson J."/>
            <person name="Kravitz S."/>
            <person name="Beeson K."/>
            <person name="Sutton G."/>
            <person name="Rogers Y.-H."/>
            <person name="Friedman R."/>
            <person name="Frazier M."/>
            <person name="Venter J.C."/>
        </authorList>
    </citation>
    <scope>NUCLEOTIDE SEQUENCE [LARGE SCALE GENOMIC DNA]</scope>
    <source>
        <strain evidence="6 7">E-37</strain>
    </source>
</reference>
<dbReference type="SUPFAM" id="SSF54373">
    <property type="entry name" value="FAD-linked reductases, C-terminal domain"/>
    <property type="match status" value="1"/>
</dbReference>
<dbReference type="Gene3D" id="3.50.50.60">
    <property type="entry name" value="FAD/NAD(P)-binding domain"/>
    <property type="match status" value="1"/>
</dbReference>
<dbReference type="GO" id="GO:0050660">
    <property type="term" value="F:flavin adenine dinucleotide binding"/>
    <property type="evidence" value="ECO:0007669"/>
    <property type="project" value="InterPro"/>
</dbReference>
<evidence type="ECO:0000256" key="1">
    <source>
        <dbReference type="ARBA" id="ARBA00001974"/>
    </source>
</evidence>
<dbReference type="RefSeq" id="WP_005859415.1">
    <property type="nucleotide sequence ID" value="NZ_AAYA01000007.1"/>
</dbReference>
<dbReference type="InterPro" id="IPR000172">
    <property type="entry name" value="GMC_OxRdtase_N"/>
</dbReference>
<keyword evidence="4" id="KW-0274">FAD</keyword>
<gene>
    <name evidence="6" type="ORF">SSE37_01040</name>
</gene>
<name>A3K496_SAGS3</name>
<accession>A3K496</accession>
<dbReference type="OrthoDB" id="9785276at2"/>
<evidence type="ECO:0000256" key="3">
    <source>
        <dbReference type="ARBA" id="ARBA00022630"/>
    </source>
</evidence>
<evidence type="ECO:0000313" key="6">
    <source>
        <dbReference type="EMBL" id="EBA07795.1"/>
    </source>
</evidence>
<keyword evidence="7" id="KW-1185">Reference proteome</keyword>
<dbReference type="eggNOG" id="COG2303">
    <property type="taxonomic scope" value="Bacteria"/>
</dbReference>
<dbReference type="PANTHER" id="PTHR11552:SF147">
    <property type="entry name" value="CHOLINE DEHYDROGENASE, MITOCHONDRIAL"/>
    <property type="match status" value="1"/>
</dbReference>
<dbReference type="AlphaFoldDB" id="A3K496"/>
<dbReference type="InterPro" id="IPR036188">
    <property type="entry name" value="FAD/NAD-bd_sf"/>
</dbReference>
<comment type="cofactor">
    <cofactor evidence="1">
        <name>FAD</name>
        <dbReference type="ChEBI" id="CHEBI:57692"/>
    </cofactor>
</comment>
<evidence type="ECO:0000256" key="2">
    <source>
        <dbReference type="ARBA" id="ARBA00010790"/>
    </source>
</evidence>
<protein>
    <submittedName>
        <fullName evidence="6">Glucose-methanol-choline oxidoreductase</fullName>
    </submittedName>
</protein>
<comment type="similarity">
    <text evidence="2">Belongs to the GMC oxidoreductase family.</text>
</comment>
<evidence type="ECO:0000259" key="5">
    <source>
        <dbReference type="PROSITE" id="PS00624"/>
    </source>
</evidence>
<dbReference type="InterPro" id="IPR012132">
    <property type="entry name" value="GMC_OxRdtase"/>
</dbReference>
<feature type="domain" description="Glucose-methanol-choline oxidoreductase N-terminal" evidence="5">
    <location>
        <begin position="259"/>
        <end position="273"/>
    </location>
</feature>
<dbReference type="Gene3D" id="3.30.410.40">
    <property type="match status" value="1"/>
</dbReference>
<dbReference type="Pfam" id="PF00732">
    <property type="entry name" value="GMC_oxred_N"/>
    <property type="match status" value="1"/>
</dbReference>